<dbReference type="EMBL" id="CM042028">
    <property type="protein sequence ID" value="KAI3799816.1"/>
    <property type="molecule type" value="Genomic_DNA"/>
</dbReference>
<protein>
    <submittedName>
        <fullName evidence="1">Uncharacterized protein</fullName>
    </submittedName>
</protein>
<reference evidence="2" key="1">
    <citation type="journal article" date="2022" name="Mol. Ecol. Resour.">
        <title>The genomes of chicory, endive, great burdock and yacon provide insights into Asteraceae palaeo-polyploidization history and plant inulin production.</title>
        <authorList>
            <person name="Fan W."/>
            <person name="Wang S."/>
            <person name="Wang H."/>
            <person name="Wang A."/>
            <person name="Jiang F."/>
            <person name="Liu H."/>
            <person name="Zhao H."/>
            <person name="Xu D."/>
            <person name="Zhang Y."/>
        </authorList>
    </citation>
    <scope>NUCLEOTIDE SEQUENCE [LARGE SCALE GENOMIC DNA]</scope>
    <source>
        <strain evidence="2">cv. Yunnan</strain>
    </source>
</reference>
<proteinExistence type="predicted"/>
<comment type="caution">
    <text evidence="1">The sequence shown here is derived from an EMBL/GenBank/DDBJ whole genome shotgun (WGS) entry which is preliminary data.</text>
</comment>
<accession>A0ACB9HWY6</accession>
<evidence type="ECO:0000313" key="1">
    <source>
        <dbReference type="EMBL" id="KAI3799816.1"/>
    </source>
</evidence>
<keyword evidence="2" id="KW-1185">Reference proteome</keyword>
<evidence type="ECO:0000313" key="2">
    <source>
        <dbReference type="Proteomes" id="UP001056120"/>
    </source>
</evidence>
<organism evidence="1 2">
    <name type="scientific">Smallanthus sonchifolius</name>
    <dbReference type="NCBI Taxonomy" id="185202"/>
    <lineage>
        <taxon>Eukaryota</taxon>
        <taxon>Viridiplantae</taxon>
        <taxon>Streptophyta</taxon>
        <taxon>Embryophyta</taxon>
        <taxon>Tracheophyta</taxon>
        <taxon>Spermatophyta</taxon>
        <taxon>Magnoliopsida</taxon>
        <taxon>eudicotyledons</taxon>
        <taxon>Gunneridae</taxon>
        <taxon>Pentapetalae</taxon>
        <taxon>asterids</taxon>
        <taxon>campanulids</taxon>
        <taxon>Asterales</taxon>
        <taxon>Asteraceae</taxon>
        <taxon>Asteroideae</taxon>
        <taxon>Heliantheae alliance</taxon>
        <taxon>Millerieae</taxon>
        <taxon>Smallanthus</taxon>
    </lineage>
</organism>
<gene>
    <name evidence="1" type="ORF">L1987_35120</name>
</gene>
<sequence>MRTRGSDRKKPVNMVGIIKAPIRVVSKALDLYVKSVTNFSSAYNRPLRTMVEVAPESQQLSRSFTTSRLRDNDQPPEGALVRSISAGAIEGRANNIQITSFDLYVIQRRCNQLQSSASRKGASRSCSVGMGKIDEDRVSSFRNDNIVFKKQALRL</sequence>
<dbReference type="Proteomes" id="UP001056120">
    <property type="component" value="Linkage Group LG11"/>
</dbReference>
<reference evidence="1 2" key="2">
    <citation type="journal article" date="2022" name="Mol. Ecol. Resour.">
        <title>The genomes of chicory, endive, great burdock and yacon provide insights into Asteraceae paleo-polyploidization history and plant inulin production.</title>
        <authorList>
            <person name="Fan W."/>
            <person name="Wang S."/>
            <person name="Wang H."/>
            <person name="Wang A."/>
            <person name="Jiang F."/>
            <person name="Liu H."/>
            <person name="Zhao H."/>
            <person name="Xu D."/>
            <person name="Zhang Y."/>
        </authorList>
    </citation>
    <scope>NUCLEOTIDE SEQUENCE [LARGE SCALE GENOMIC DNA]</scope>
    <source>
        <strain evidence="2">cv. Yunnan</strain>
        <tissue evidence="1">Leaves</tissue>
    </source>
</reference>
<name>A0ACB9HWY6_9ASTR</name>